<dbReference type="AlphaFoldDB" id="A0A5J5ET73"/>
<gene>
    <name evidence="1" type="ORF">FN846DRAFT_891537</name>
</gene>
<reference evidence="1 2" key="1">
    <citation type="submission" date="2019-09" db="EMBL/GenBank/DDBJ databases">
        <title>Draft genome of the ectomycorrhizal ascomycete Sphaerosporella brunnea.</title>
        <authorList>
            <consortium name="DOE Joint Genome Institute"/>
            <person name="Benucci G.M."/>
            <person name="Marozzi G."/>
            <person name="Antonielli L."/>
            <person name="Sanchez S."/>
            <person name="Marco P."/>
            <person name="Wang X."/>
            <person name="Falini L.B."/>
            <person name="Barry K."/>
            <person name="Haridas S."/>
            <person name="Lipzen A."/>
            <person name="Labutti K."/>
            <person name="Grigoriev I.V."/>
            <person name="Murat C."/>
            <person name="Martin F."/>
            <person name="Albertini E."/>
            <person name="Donnini D."/>
            <person name="Bonito G."/>
        </authorList>
    </citation>
    <scope>NUCLEOTIDE SEQUENCE [LARGE SCALE GENOMIC DNA]</scope>
    <source>
        <strain evidence="1 2">Sb_GMNB300</strain>
    </source>
</reference>
<name>A0A5J5ET73_9PEZI</name>
<comment type="caution">
    <text evidence="1">The sequence shown here is derived from an EMBL/GenBank/DDBJ whole genome shotgun (WGS) entry which is preliminary data.</text>
</comment>
<accession>A0A5J5ET73</accession>
<evidence type="ECO:0000313" key="1">
    <source>
        <dbReference type="EMBL" id="KAA8902276.1"/>
    </source>
</evidence>
<proteinExistence type="predicted"/>
<keyword evidence="2" id="KW-1185">Reference proteome</keyword>
<evidence type="ECO:0000313" key="2">
    <source>
        <dbReference type="Proteomes" id="UP000326924"/>
    </source>
</evidence>
<dbReference type="Proteomes" id="UP000326924">
    <property type="component" value="Unassembled WGS sequence"/>
</dbReference>
<dbReference type="EMBL" id="VXIS01000134">
    <property type="protein sequence ID" value="KAA8902276.1"/>
    <property type="molecule type" value="Genomic_DNA"/>
</dbReference>
<sequence>MASGQKAPSTCLATQAHCLLLPQARRLPPRSLWAEFSFSSKPQWGSRTSGSRTVCFNRTLCYPAAQFSTTAVCTVDTAAIIFSTGPGARLTRSTWSPGSVEVSVEIQATQPVPNTLAVAASTNIAAISWANEWRLYLWISDAGTDIMEASPGGWQRFPVNMGARKCLEMSLKTAGTVTRSLT</sequence>
<dbReference type="InParanoid" id="A0A5J5ET73"/>
<protein>
    <submittedName>
        <fullName evidence="1">Uncharacterized protein</fullName>
    </submittedName>
</protein>
<organism evidence="1 2">
    <name type="scientific">Sphaerosporella brunnea</name>
    <dbReference type="NCBI Taxonomy" id="1250544"/>
    <lineage>
        <taxon>Eukaryota</taxon>
        <taxon>Fungi</taxon>
        <taxon>Dikarya</taxon>
        <taxon>Ascomycota</taxon>
        <taxon>Pezizomycotina</taxon>
        <taxon>Pezizomycetes</taxon>
        <taxon>Pezizales</taxon>
        <taxon>Pyronemataceae</taxon>
        <taxon>Sphaerosporella</taxon>
    </lineage>
</organism>